<evidence type="ECO:0000313" key="1">
    <source>
        <dbReference type="EMBL" id="RSH81587.1"/>
    </source>
</evidence>
<keyword evidence="2" id="KW-1185">Reference proteome</keyword>
<gene>
    <name evidence="1" type="ORF">EHS25_006209</name>
</gene>
<evidence type="ECO:0000313" key="2">
    <source>
        <dbReference type="Proteomes" id="UP000279259"/>
    </source>
</evidence>
<protein>
    <submittedName>
        <fullName evidence="1">Uncharacterized protein</fullName>
    </submittedName>
</protein>
<comment type="caution">
    <text evidence="1">The sequence shown here is derived from an EMBL/GenBank/DDBJ whole genome shotgun (WGS) entry which is preliminary data.</text>
</comment>
<dbReference type="EMBL" id="RSCD01000029">
    <property type="protein sequence ID" value="RSH81587.1"/>
    <property type="molecule type" value="Genomic_DNA"/>
</dbReference>
<name>A0A427XRY1_9TREE</name>
<sequence>MPSRGNIPVTATPVFRSGSTDIALPMAQRLARKFPSNQVHLSLSLPPSLTASSGPSADPYASRTLLVMEKELGKWLAEVLTES</sequence>
<proteinExistence type="predicted"/>
<reference evidence="1 2" key="1">
    <citation type="submission" date="2018-11" db="EMBL/GenBank/DDBJ databases">
        <title>Genome sequence of Saitozyma podzolica DSM 27192.</title>
        <authorList>
            <person name="Aliyu H."/>
            <person name="Gorte O."/>
            <person name="Ochsenreither K."/>
        </authorList>
    </citation>
    <scope>NUCLEOTIDE SEQUENCE [LARGE SCALE GENOMIC DNA]</scope>
    <source>
        <strain evidence="1 2">DSM 27192</strain>
    </source>
</reference>
<dbReference type="AlphaFoldDB" id="A0A427XRY1"/>
<dbReference type="Proteomes" id="UP000279259">
    <property type="component" value="Unassembled WGS sequence"/>
</dbReference>
<accession>A0A427XRY1</accession>
<dbReference type="OrthoDB" id="368507at2759"/>
<organism evidence="1 2">
    <name type="scientific">Saitozyma podzolica</name>
    <dbReference type="NCBI Taxonomy" id="1890683"/>
    <lineage>
        <taxon>Eukaryota</taxon>
        <taxon>Fungi</taxon>
        <taxon>Dikarya</taxon>
        <taxon>Basidiomycota</taxon>
        <taxon>Agaricomycotina</taxon>
        <taxon>Tremellomycetes</taxon>
        <taxon>Tremellales</taxon>
        <taxon>Trimorphomycetaceae</taxon>
        <taxon>Saitozyma</taxon>
    </lineage>
</organism>